<accession>A0A840CE14</accession>
<evidence type="ECO:0000256" key="1">
    <source>
        <dbReference type="ARBA" id="ARBA00023002"/>
    </source>
</evidence>
<dbReference type="Proteomes" id="UP000585681">
    <property type="component" value="Unassembled WGS sequence"/>
</dbReference>
<dbReference type="AlphaFoldDB" id="A0A840CE14"/>
<reference evidence="3" key="1">
    <citation type="submission" date="2020-08" db="EMBL/GenBank/DDBJ databases">
        <title>Genomic Encyclopedia of Type Strains, Phase IV (KMG-IV): sequencing the most valuable type-strain genomes for metagenomic binning, comparative biology and taxonomic classification.</title>
        <authorList>
            <person name="Goeker M."/>
        </authorList>
    </citation>
    <scope>NUCLEOTIDE SEQUENCE [LARGE SCALE GENOMIC DNA]</scope>
    <source>
        <strain evidence="3">DSM 105040</strain>
    </source>
</reference>
<dbReference type="GO" id="GO:0050660">
    <property type="term" value="F:flavin adenine dinucleotide binding"/>
    <property type="evidence" value="ECO:0007669"/>
    <property type="project" value="TreeGrafter"/>
</dbReference>
<evidence type="ECO:0000313" key="4">
    <source>
        <dbReference type="Proteomes" id="UP000585681"/>
    </source>
</evidence>
<evidence type="ECO:0000313" key="3">
    <source>
        <dbReference type="EMBL" id="MBB4023083.1"/>
    </source>
</evidence>
<name>A0A840CE14_9RHOB</name>
<dbReference type="GO" id="GO:0004497">
    <property type="term" value="F:monooxygenase activity"/>
    <property type="evidence" value="ECO:0007669"/>
    <property type="project" value="TreeGrafter"/>
</dbReference>
<dbReference type="InterPro" id="IPR050982">
    <property type="entry name" value="Auxin_biosynth/cation_transpt"/>
</dbReference>
<proteinExistence type="predicted"/>
<dbReference type="PANTHER" id="PTHR43539">
    <property type="entry name" value="FLAVIN-BINDING MONOOXYGENASE-LIKE PROTEIN (AFU_ORTHOLOGUE AFUA_4G09220)"/>
    <property type="match status" value="1"/>
</dbReference>
<dbReference type="PRINTS" id="PR00411">
    <property type="entry name" value="PNDRDTASEI"/>
</dbReference>
<evidence type="ECO:0000256" key="2">
    <source>
        <dbReference type="SAM" id="MobiDB-lite"/>
    </source>
</evidence>
<dbReference type="RefSeq" id="WP_082386611.1">
    <property type="nucleotide sequence ID" value="NZ_JACIEQ010000004.1"/>
</dbReference>
<protein>
    <submittedName>
        <fullName evidence="3">Cation diffusion facilitator CzcD-associated flavoprotein CzcO</fullName>
    </submittedName>
</protein>
<dbReference type="Gene3D" id="3.50.50.60">
    <property type="entry name" value="FAD/NAD(P)-binding domain"/>
    <property type="match status" value="2"/>
</dbReference>
<dbReference type="InterPro" id="IPR036188">
    <property type="entry name" value="FAD/NAD-bd_sf"/>
</dbReference>
<organism evidence="3 4">
    <name type="scientific">Actibacterium naphthalenivorans</name>
    <dbReference type="NCBI Taxonomy" id="1614693"/>
    <lineage>
        <taxon>Bacteria</taxon>
        <taxon>Pseudomonadati</taxon>
        <taxon>Pseudomonadota</taxon>
        <taxon>Alphaproteobacteria</taxon>
        <taxon>Rhodobacterales</taxon>
        <taxon>Roseobacteraceae</taxon>
        <taxon>Actibacterium</taxon>
    </lineage>
</organism>
<dbReference type="Pfam" id="PF13738">
    <property type="entry name" value="Pyr_redox_3"/>
    <property type="match status" value="1"/>
</dbReference>
<feature type="region of interest" description="Disordered" evidence="2">
    <location>
        <begin position="464"/>
        <end position="484"/>
    </location>
</feature>
<dbReference type="SUPFAM" id="SSF51905">
    <property type="entry name" value="FAD/NAD(P)-binding domain"/>
    <property type="match status" value="1"/>
</dbReference>
<comment type="caution">
    <text evidence="3">The sequence shown here is derived from an EMBL/GenBank/DDBJ whole genome shotgun (WGS) entry which is preliminary data.</text>
</comment>
<keyword evidence="4" id="KW-1185">Reference proteome</keyword>
<dbReference type="EMBL" id="JACIEQ010000004">
    <property type="protein sequence ID" value="MBB4023083.1"/>
    <property type="molecule type" value="Genomic_DNA"/>
</dbReference>
<keyword evidence="1" id="KW-0560">Oxidoreductase</keyword>
<dbReference type="PANTHER" id="PTHR43539:SF91">
    <property type="entry name" value="FAD-DEPENDENT URATE HYDROXYLASE"/>
    <property type="match status" value="1"/>
</dbReference>
<sequence length="484" mass="53256">MTDPLDALAAQAQAQLDMLSYPARPWVVPRQHEGTEVLDVAIVGAGQSGMTIALGLMRENVTNIRLYERALPGKAGPWRSFARMKTLRTPKHVSGPEMGIPALTPEAWYRARFGDLAWAQLGKIPREDWQDYLDWLRDTVNPPIRHGVEVVDLEPLPGGITAVRQRDAAGRETVDYARAVVLTPGIEATGAWAVPDFARAALPEPLFAHTADDIDFAALKGKRVAVLGGGASAFDNAARALEAGAHVDMFVRRPKLPPVNPYRWMEFTGFLRNFPDLDDARKWAFMQRIFRMNQPPPQDTYNRCAVFGAFRIHYESPFTDLHEAGGKIRITTPKGGFDADFLIVGTGMVVDFTARPELRRMAADIATWADRHGPARGPGDYGLGSYPYLGDAFQFRGKTEESDAMLARHYCYTFASMVSQGCSAGISALKFGAERVVRGITRQLFTEDADAHLAALMAYDEPELRPEAAPMPDPALADSSETPV</sequence>
<gene>
    <name evidence="3" type="ORF">GGR17_002905</name>
</gene>